<feature type="transmembrane region" description="Helical" evidence="6">
    <location>
        <begin position="434"/>
        <end position="453"/>
    </location>
</feature>
<dbReference type="Pfam" id="PF01943">
    <property type="entry name" value="Polysacc_synt"/>
    <property type="match status" value="1"/>
</dbReference>
<dbReference type="Proteomes" id="UP001597076">
    <property type="component" value="Unassembled WGS sequence"/>
</dbReference>
<comment type="caution">
    <text evidence="7">The sequence shown here is derived from an EMBL/GenBank/DDBJ whole genome shotgun (WGS) entry which is preliminary data.</text>
</comment>
<evidence type="ECO:0000256" key="3">
    <source>
        <dbReference type="ARBA" id="ARBA00022692"/>
    </source>
</evidence>
<keyword evidence="5 6" id="KW-0472">Membrane</keyword>
<evidence type="ECO:0000313" key="7">
    <source>
        <dbReference type="EMBL" id="MFD1562875.1"/>
    </source>
</evidence>
<feature type="transmembrane region" description="Helical" evidence="6">
    <location>
        <begin position="40"/>
        <end position="62"/>
    </location>
</feature>
<feature type="transmembrane region" description="Helical" evidence="6">
    <location>
        <begin position="108"/>
        <end position="129"/>
    </location>
</feature>
<feature type="transmembrane region" description="Helical" evidence="6">
    <location>
        <begin position="156"/>
        <end position="185"/>
    </location>
</feature>
<dbReference type="AlphaFoldDB" id="A0ABD6BE60"/>
<dbReference type="PANTHER" id="PTHR30250">
    <property type="entry name" value="PST FAMILY PREDICTED COLANIC ACID TRANSPORTER"/>
    <property type="match status" value="1"/>
</dbReference>
<dbReference type="PANTHER" id="PTHR30250:SF28">
    <property type="entry name" value="POLYSACCHARIDE BIOSYNTHESIS PROTEIN"/>
    <property type="match status" value="1"/>
</dbReference>
<feature type="transmembrane region" description="Helical" evidence="6">
    <location>
        <begin position="288"/>
        <end position="308"/>
    </location>
</feature>
<keyword evidence="8" id="KW-1185">Reference proteome</keyword>
<evidence type="ECO:0000256" key="4">
    <source>
        <dbReference type="ARBA" id="ARBA00022989"/>
    </source>
</evidence>
<feature type="transmembrane region" description="Helical" evidence="6">
    <location>
        <begin position="74"/>
        <end position="96"/>
    </location>
</feature>
<dbReference type="EMBL" id="JBHUDI010000003">
    <property type="protein sequence ID" value="MFD1562875.1"/>
    <property type="molecule type" value="Genomic_DNA"/>
</dbReference>
<proteinExistence type="predicted"/>
<accession>A0ABD6BE60</accession>
<feature type="transmembrane region" description="Helical" evidence="6">
    <location>
        <begin position="314"/>
        <end position="331"/>
    </location>
</feature>
<keyword evidence="2" id="KW-1003">Cell membrane</keyword>
<reference evidence="7 8" key="1">
    <citation type="journal article" date="2019" name="Int. J. Syst. Evol. Microbiol.">
        <title>The Global Catalogue of Microorganisms (GCM) 10K type strain sequencing project: providing services to taxonomists for standard genome sequencing and annotation.</title>
        <authorList>
            <consortium name="The Broad Institute Genomics Platform"/>
            <consortium name="The Broad Institute Genome Sequencing Center for Infectious Disease"/>
            <person name="Wu L."/>
            <person name="Ma J."/>
        </authorList>
    </citation>
    <scope>NUCLEOTIDE SEQUENCE [LARGE SCALE GENOMIC DNA]</scope>
    <source>
        <strain evidence="7 8">CGMCC 1.12230</strain>
    </source>
</reference>
<feature type="transmembrane region" description="Helical" evidence="6">
    <location>
        <begin position="12"/>
        <end position="33"/>
    </location>
</feature>
<evidence type="ECO:0000256" key="1">
    <source>
        <dbReference type="ARBA" id="ARBA00004651"/>
    </source>
</evidence>
<keyword evidence="3 6" id="KW-0812">Transmembrane</keyword>
<evidence type="ECO:0000256" key="5">
    <source>
        <dbReference type="ARBA" id="ARBA00023136"/>
    </source>
</evidence>
<gene>
    <name evidence="7" type="ORF">ACFR99_04860</name>
</gene>
<dbReference type="InterPro" id="IPR050833">
    <property type="entry name" value="Poly_Biosynth_Transport"/>
</dbReference>
<dbReference type="RefSeq" id="WP_390284896.1">
    <property type="nucleotide sequence ID" value="NZ_JBHUDI010000003.1"/>
</dbReference>
<keyword evidence="4 6" id="KW-1133">Transmembrane helix</keyword>
<organism evidence="7 8">
    <name type="scientific">Haloarchaeobius amylolyticus</name>
    <dbReference type="NCBI Taxonomy" id="1198296"/>
    <lineage>
        <taxon>Archaea</taxon>
        <taxon>Methanobacteriati</taxon>
        <taxon>Methanobacteriota</taxon>
        <taxon>Stenosarchaea group</taxon>
        <taxon>Halobacteria</taxon>
        <taxon>Halobacteriales</taxon>
        <taxon>Halorubellaceae</taxon>
        <taxon>Haloarchaeobius</taxon>
    </lineage>
</organism>
<protein>
    <submittedName>
        <fullName evidence="7">Polysaccharide biosynthesis C-terminal domain-containing protein</fullName>
    </submittedName>
</protein>
<name>A0ABD6BE60_9EURY</name>
<feature type="transmembrane region" description="Helical" evidence="6">
    <location>
        <begin position="351"/>
        <end position="371"/>
    </location>
</feature>
<dbReference type="GO" id="GO:0005886">
    <property type="term" value="C:plasma membrane"/>
    <property type="evidence" value="ECO:0007669"/>
    <property type="project" value="UniProtKB-SubCell"/>
</dbReference>
<evidence type="ECO:0000313" key="8">
    <source>
        <dbReference type="Proteomes" id="UP001597076"/>
    </source>
</evidence>
<evidence type="ECO:0000256" key="6">
    <source>
        <dbReference type="SAM" id="Phobius"/>
    </source>
</evidence>
<dbReference type="InterPro" id="IPR002797">
    <property type="entry name" value="Polysacc_synth"/>
</dbReference>
<sequence length="477" mass="50919">MRYGHTSMVNFLSQLVMSFSGFVATIVLTRTLGQEQYGTYVVVISVLAWVAIAGDLGLGPAVKKRVSEATGGNYIMAGAITQFGLYAVVAVCLWIFHPQLNEFIGFEAASILIVLLAARLAANFVQAVLDGQHLVHVSSILTPIEWTSRSLVQVTLVLSGFGVVGALAGYVIGAVAGVLIGAYFVSGRLSLPSKRDFLMLKSYAQFSWLASIKGRTFLSMDTLVLAVFVSNSLIAVYEIAWNLASLFAIFGSSIQRTLFPEISKLSSEEGISGEITGLLRVSLTYSGLFIIPGLVGGAAVGDIVLQIYGRGFQTGYYILLMLTSARLLYGYQGQFLTTLDAIDRPDLTFRINAVFVATNIVLNVILTWQFGWYGAAAATTGSAALGLTLGYYYASNVMNVVVPLTEIGKQWVAAGAMAAVVYALRLLVGDMLPVAVALVGVGAVVYFSVLLALSREFRATVEENLPVSVSLLTAESP</sequence>
<evidence type="ECO:0000256" key="2">
    <source>
        <dbReference type="ARBA" id="ARBA00022475"/>
    </source>
</evidence>
<comment type="subcellular location">
    <subcellularLocation>
        <location evidence="1">Cell membrane</location>
        <topology evidence="1">Multi-pass membrane protein</topology>
    </subcellularLocation>
</comment>